<accession>A0A7J7G4B8</accession>
<organism evidence="2 3">
    <name type="scientific">Camellia sinensis</name>
    <name type="common">Tea plant</name>
    <name type="synonym">Thea sinensis</name>
    <dbReference type="NCBI Taxonomy" id="4442"/>
    <lineage>
        <taxon>Eukaryota</taxon>
        <taxon>Viridiplantae</taxon>
        <taxon>Streptophyta</taxon>
        <taxon>Embryophyta</taxon>
        <taxon>Tracheophyta</taxon>
        <taxon>Spermatophyta</taxon>
        <taxon>Magnoliopsida</taxon>
        <taxon>eudicotyledons</taxon>
        <taxon>Gunneridae</taxon>
        <taxon>Pentapetalae</taxon>
        <taxon>asterids</taxon>
        <taxon>Ericales</taxon>
        <taxon>Theaceae</taxon>
        <taxon>Camellia</taxon>
    </lineage>
</organism>
<feature type="compositionally biased region" description="Polar residues" evidence="1">
    <location>
        <begin position="1"/>
        <end position="12"/>
    </location>
</feature>
<reference evidence="2 3" key="2">
    <citation type="submission" date="2020-07" db="EMBL/GenBank/DDBJ databases">
        <title>Genome assembly of wild tea tree DASZ reveals pedigree and selection history of tea varieties.</title>
        <authorList>
            <person name="Zhang W."/>
        </authorList>
    </citation>
    <scope>NUCLEOTIDE SEQUENCE [LARGE SCALE GENOMIC DNA]</scope>
    <source>
        <strain evidence="3">cv. G240</strain>
        <tissue evidence="2">Leaf</tissue>
    </source>
</reference>
<comment type="caution">
    <text evidence="2">The sequence shown here is derived from an EMBL/GenBank/DDBJ whole genome shotgun (WGS) entry which is preliminary data.</text>
</comment>
<feature type="compositionally biased region" description="Basic and acidic residues" evidence="1">
    <location>
        <begin position="42"/>
        <end position="51"/>
    </location>
</feature>
<evidence type="ECO:0000256" key="1">
    <source>
        <dbReference type="SAM" id="MobiDB-lite"/>
    </source>
</evidence>
<keyword evidence="3" id="KW-1185">Reference proteome</keyword>
<protein>
    <submittedName>
        <fullName evidence="2">Uncharacterized protein</fullName>
    </submittedName>
</protein>
<sequence>MENDTWTYTNMREPQPHSHKMPMAENELPRNACTRARKPRQCKSDANDMKT</sequence>
<reference evidence="3" key="1">
    <citation type="journal article" date="2020" name="Nat. Commun.">
        <title>Genome assembly of wild tea tree DASZ reveals pedigree and selection history of tea varieties.</title>
        <authorList>
            <person name="Zhang W."/>
            <person name="Zhang Y."/>
            <person name="Qiu H."/>
            <person name="Guo Y."/>
            <person name="Wan H."/>
            <person name="Zhang X."/>
            <person name="Scossa F."/>
            <person name="Alseekh S."/>
            <person name="Zhang Q."/>
            <person name="Wang P."/>
            <person name="Xu L."/>
            <person name="Schmidt M.H."/>
            <person name="Jia X."/>
            <person name="Li D."/>
            <person name="Zhu A."/>
            <person name="Guo F."/>
            <person name="Chen W."/>
            <person name="Ni D."/>
            <person name="Usadel B."/>
            <person name="Fernie A.R."/>
            <person name="Wen W."/>
        </authorList>
    </citation>
    <scope>NUCLEOTIDE SEQUENCE [LARGE SCALE GENOMIC DNA]</scope>
    <source>
        <strain evidence="3">cv. G240</strain>
    </source>
</reference>
<feature type="region of interest" description="Disordered" evidence="1">
    <location>
        <begin position="1"/>
        <end position="51"/>
    </location>
</feature>
<evidence type="ECO:0000313" key="2">
    <source>
        <dbReference type="EMBL" id="KAF5934458.1"/>
    </source>
</evidence>
<dbReference type="Proteomes" id="UP000593564">
    <property type="component" value="Unassembled WGS sequence"/>
</dbReference>
<proteinExistence type="predicted"/>
<name>A0A7J7G4B8_CAMSI</name>
<dbReference type="EMBL" id="JACBKZ010000014">
    <property type="protein sequence ID" value="KAF5934458.1"/>
    <property type="molecule type" value="Genomic_DNA"/>
</dbReference>
<dbReference type="AlphaFoldDB" id="A0A7J7G4B8"/>
<evidence type="ECO:0000313" key="3">
    <source>
        <dbReference type="Proteomes" id="UP000593564"/>
    </source>
</evidence>
<gene>
    <name evidence="2" type="ORF">HYC85_030629</name>
</gene>